<dbReference type="SUPFAM" id="SSF48371">
    <property type="entry name" value="ARM repeat"/>
    <property type="match status" value="1"/>
</dbReference>
<accession>A0A4P9XVW8</accession>
<dbReference type="GO" id="GO:0030123">
    <property type="term" value="C:AP-3 adaptor complex"/>
    <property type="evidence" value="ECO:0007669"/>
    <property type="project" value="InterPro"/>
</dbReference>
<sequence length="448" mass="50532">MFRSTLADLIRGLRANRRNEKKYITGRMDEIRSELRSTDMERKVNAVCKLSYVAGGQLHMLGYDMGWASFHVVEVMASSNFYWKRQGYLAAAQSFTQDTDVLMLTTNLIKKDIASSNPLEVAVAINGLSHIITPDLARDLLPGLLTLTTHSRSTIRKRAVLILYKVCLKQPEALHECFPRLAERLDDADPSVNVIYELARRNPRNYLPLAPQLFRLLTTSSNNWMLIKIIKLFAALTPLEPRLVRKLLPSFRLLIETTPAMSVLYECIQSVISVKYVGLVAFADLVDQYPRLVVQQRDLILACAEDADLSIRVRALELMNGVLIPYFSDAPEITFGPDFLALSSLYRTAVIERIICMCSHNAYAHVVNFEWYIAVLMDLSRVTGVHVGDLLATQLIDVAVRVKSVRAYCVRMMANLLDDQTLLATATQPENNTDILRAAAYIVGEYNE</sequence>
<dbReference type="STRING" id="78915.A0A4P9XVW8"/>
<evidence type="ECO:0000313" key="8">
    <source>
        <dbReference type="EMBL" id="RKP10435.1"/>
    </source>
</evidence>
<dbReference type="EMBL" id="KZ992452">
    <property type="protein sequence ID" value="RKP10435.1"/>
    <property type="molecule type" value="Genomic_DNA"/>
</dbReference>
<evidence type="ECO:0000259" key="7">
    <source>
        <dbReference type="Pfam" id="PF01602"/>
    </source>
</evidence>
<evidence type="ECO:0000256" key="6">
    <source>
        <dbReference type="ARBA" id="ARBA00023136"/>
    </source>
</evidence>
<keyword evidence="4" id="KW-0677">Repeat</keyword>
<keyword evidence="3" id="KW-0813">Transport</keyword>
<dbReference type="Proteomes" id="UP000271241">
    <property type="component" value="Unassembled WGS sequence"/>
</dbReference>
<keyword evidence="9" id="KW-1185">Reference proteome</keyword>
<name>A0A4P9XVW8_9FUNG</name>
<evidence type="ECO:0000256" key="4">
    <source>
        <dbReference type="ARBA" id="ARBA00022737"/>
    </source>
</evidence>
<reference evidence="9" key="1">
    <citation type="journal article" date="2018" name="Nat. Microbiol.">
        <title>Leveraging single-cell genomics to expand the fungal tree of life.</title>
        <authorList>
            <person name="Ahrendt S.R."/>
            <person name="Quandt C.A."/>
            <person name="Ciobanu D."/>
            <person name="Clum A."/>
            <person name="Salamov A."/>
            <person name="Andreopoulos B."/>
            <person name="Cheng J.F."/>
            <person name="Woyke T."/>
            <person name="Pelin A."/>
            <person name="Henrissat B."/>
            <person name="Reynolds N.K."/>
            <person name="Benny G.L."/>
            <person name="Smith M.E."/>
            <person name="James T.Y."/>
            <person name="Grigoriev I.V."/>
        </authorList>
    </citation>
    <scope>NUCLEOTIDE SEQUENCE [LARGE SCALE GENOMIC DNA]</scope>
    <source>
        <strain evidence="9">RSA 1356</strain>
    </source>
</reference>
<keyword evidence="6" id="KW-0472">Membrane</keyword>
<evidence type="ECO:0000256" key="5">
    <source>
        <dbReference type="ARBA" id="ARBA00022927"/>
    </source>
</evidence>
<evidence type="ECO:0000256" key="2">
    <source>
        <dbReference type="ARBA" id="ARBA00006613"/>
    </source>
</evidence>
<feature type="domain" description="Clathrin/coatomer adaptor adaptin-like N-terminal" evidence="7">
    <location>
        <begin position="20"/>
        <end position="273"/>
    </location>
</feature>
<dbReference type="AlphaFoldDB" id="A0A4P9XVW8"/>
<evidence type="ECO:0000313" key="9">
    <source>
        <dbReference type="Proteomes" id="UP000271241"/>
    </source>
</evidence>
<dbReference type="OrthoDB" id="10264595at2759"/>
<dbReference type="GO" id="GO:0006896">
    <property type="term" value="P:Golgi to vacuole transport"/>
    <property type="evidence" value="ECO:0007669"/>
    <property type="project" value="TreeGrafter"/>
</dbReference>
<dbReference type="InterPro" id="IPR011989">
    <property type="entry name" value="ARM-like"/>
</dbReference>
<comment type="similarity">
    <text evidence="2">Belongs to the adaptor complexes large subunit family.</text>
</comment>
<keyword evidence="5" id="KW-0653">Protein transport</keyword>
<dbReference type="Pfam" id="PF01602">
    <property type="entry name" value="Adaptin_N"/>
    <property type="match status" value="1"/>
</dbReference>
<proteinExistence type="inferred from homology"/>
<dbReference type="GO" id="GO:0006623">
    <property type="term" value="P:protein targeting to vacuole"/>
    <property type="evidence" value="ECO:0007669"/>
    <property type="project" value="TreeGrafter"/>
</dbReference>
<evidence type="ECO:0000256" key="3">
    <source>
        <dbReference type="ARBA" id="ARBA00022448"/>
    </source>
</evidence>
<dbReference type="PANTHER" id="PTHR22781:SF12">
    <property type="entry name" value="AP-3 COMPLEX SUBUNIT DELTA-1"/>
    <property type="match status" value="1"/>
</dbReference>
<gene>
    <name evidence="8" type="ORF">THASP1DRAFT_21840</name>
</gene>
<dbReference type="GO" id="GO:0010008">
    <property type="term" value="C:endosome membrane"/>
    <property type="evidence" value="ECO:0007669"/>
    <property type="project" value="TreeGrafter"/>
</dbReference>
<evidence type="ECO:0000256" key="1">
    <source>
        <dbReference type="ARBA" id="ARBA00004308"/>
    </source>
</evidence>
<comment type="subcellular location">
    <subcellularLocation>
        <location evidence="1">Endomembrane system</location>
    </subcellularLocation>
</comment>
<dbReference type="InterPro" id="IPR016024">
    <property type="entry name" value="ARM-type_fold"/>
</dbReference>
<organism evidence="8 9">
    <name type="scientific">Thamnocephalis sphaerospora</name>
    <dbReference type="NCBI Taxonomy" id="78915"/>
    <lineage>
        <taxon>Eukaryota</taxon>
        <taxon>Fungi</taxon>
        <taxon>Fungi incertae sedis</taxon>
        <taxon>Zoopagomycota</taxon>
        <taxon>Zoopagomycotina</taxon>
        <taxon>Zoopagomycetes</taxon>
        <taxon>Zoopagales</taxon>
        <taxon>Sigmoideomycetaceae</taxon>
        <taxon>Thamnocephalis</taxon>
    </lineage>
</organism>
<protein>
    <submittedName>
        <fullName evidence="8">Armadillo-type protein</fullName>
    </submittedName>
</protein>
<dbReference type="PANTHER" id="PTHR22781">
    <property type="entry name" value="DELTA ADAPTIN-RELATED"/>
    <property type="match status" value="1"/>
</dbReference>
<dbReference type="InterPro" id="IPR002553">
    <property type="entry name" value="Clathrin/coatomer_adapt-like_N"/>
</dbReference>
<dbReference type="InterPro" id="IPR017105">
    <property type="entry name" value="AP3_complex_dsu"/>
</dbReference>
<dbReference type="Gene3D" id="1.25.10.10">
    <property type="entry name" value="Leucine-rich Repeat Variant"/>
    <property type="match status" value="2"/>
</dbReference>